<keyword evidence="2" id="KW-1185">Reference proteome</keyword>
<comment type="caution">
    <text evidence="1">The sequence shown here is derived from an EMBL/GenBank/DDBJ whole genome shotgun (WGS) entry which is preliminary data.</text>
</comment>
<evidence type="ECO:0000313" key="2">
    <source>
        <dbReference type="Proteomes" id="UP000823773"/>
    </source>
</evidence>
<reference evidence="1" key="1">
    <citation type="submission" date="2021-03" db="EMBL/GenBank/DDBJ databases">
        <title>Genomic Encyclopedia of Type Strains, Phase IV (KMG-IV): sequencing the most valuable type-strain genomes for metagenomic binning, comparative biology and taxonomic classification.</title>
        <authorList>
            <person name="Goeker M."/>
        </authorList>
    </citation>
    <scope>NUCLEOTIDE SEQUENCE</scope>
    <source>
        <strain evidence="1">DSM 18131</strain>
    </source>
</reference>
<protein>
    <submittedName>
        <fullName evidence="1">Uncharacterized protein</fullName>
    </submittedName>
</protein>
<accession>A0ACC5SWE3</accession>
<proteinExistence type="predicted"/>
<dbReference type="Proteomes" id="UP000823773">
    <property type="component" value="Unassembled WGS sequence"/>
</dbReference>
<sequence length="31" mass="3529">MRTFTREITALLGASINALIFGNRRNDALHR</sequence>
<dbReference type="EMBL" id="JAGGJR010000004">
    <property type="protein sequence ID" value="MBP1873217.1"/>
    <property type="molecule type" value="Genomic_DNA"/>
</dbReference>
<evidence type="ECO:0000313" key="1">
    <source>
        <dbReference type="EMBL" id="MBP1873217.1"/>
    </source>
</evidence>
<organism evidence="1 2">
    <name type="scientific">Ensifer adhaerens</name>
    <name type="common">Sinorhizobium morelense</name>
    <dbReference type="NCBI Taxonomy" id="106592"/>
    <lineage>
        <taxon>Bacteria</taxon>
        <taxon>Pseudomonadati</taxon>
        <taxon>Pseudomonadota</taxon>
        <taxon>Alphaproteobacteria</taxon>
        <taxon>Hyphomicrobiales</taxon>
        <taxon>Rhizobiaceae</taxon>
        <taxon>Sinorhizobium/Ensifer group</taxon>
        <taxon>Ensifer</taxon>
    </lineage>
</organism>
<gene>
    <name evidence="1" type="ORF">J2Z19_002932</name>
</gene>
<name>A0ACC5SWE3_ENSAD</name>